<keyword evidence="5 6" id="KW-0472">Membrane</keyword>
<evidence type="ECO:0000256" key="6">
    <source>
        <dbReference type="SAM" id="Phobius"/>
    </source>
</evidence>
<feature type="transmembrane region" description="Helical" evidence="6">
    <location>
        <begin position="28"/>
        <end position="47"/>
    </location>
</feature>
<dbReference type="GO" id="GO:0016020">
    <property type="term" value="C:membrane"/>
    <property type="evidence" value="ECO:0007669"/>
    <property type="project" value="UniProtKB-SubCell"/>
</dbReference>
<feature type="transmembrane region" description="Helical" evidence="6">
    <location>
        <begin position="59"/>
        <end position="79"/>
    </location>
</feature>
<feature type="transmembrane region" description="Helical" evidence="6">
    <location>
        <begin position="469"/>
        <end position="488"/>
    </location>
</feature>
<keyword evidence="8" id="KW-1185">Reference proteome</keyword>
<dbReference type="AlphaFoldDB" id="A0A8S8XBU7"/>
<keyword evidence="2" id="KW-0813">Transport</keyword>
<comment type="caution">
    <text evidence="7">The sequence shown here is derived from an EMBL/GenBank/DDBJ whole genome shotgun (WGS) entry which is preliminary data.</text>
</comment>
<dbReference type="RefSeq" id="WP_420242188.1">
    <property type="nucleotide sequence ID" value="NZ_BOPV01000001.1"/>
</dbReference>
<feature type="transmembrane region" description="Helical" evidence="6">
    <location>
        <begin position="370"/>
        <end position="387"/>
    </location>
</feature>
<evidence type="ECO:0000256" key="4">
    <source>
        <dbReference type="ARBA" id="ARBA00022989"/>
    </source>
</evidence>
<dbReference type="Pfam" id="PF13520">
    <property type="entry name" value="AA_permease_2"/>
    <property type="match status" value="1"/>
</dbReference>
<evidence type="ECO:0000256" key="5">
    <source>
        <dbReference type="ARBA" id="ARBA00023136"/>
    </source>
</evidence>
<name>A0A8S8XBU7_9PROT</name>
<keyword evidence="4 6" id="KW-1133">Transmembrane helix</keyword>
<sequence length="496" mass="51944">MKHLLARKSIESLQLEADRSGMQRSLGATHLLLLGIGCILGAGIYVMTGNAAAHFAGPAVMLSFILAGAACALTALCYAELASTMPVSGSAYTYCYAAVGEVFAWVVGWVLLFDYGIAASLLAVGFSGYLVSLLHDLGVHIPVTLAQPMFNVTGVHGGALVATGGANLIAVAIILLITAVLVRGVTQSAFFNNLLVAVKILVLVSFVVVGAGAIDPGNWTPFIPPNEGGFAFGWQGVVRAASILFFAYIGFETVSTAACEARNPQRDLPIGILGSLLVCTLLYIIVAAVLTGIVPFRALGVPDPIAIAADRMGRPSFAVLIKIGALTGLTSVLLVNAYGQSRVAFAMGRDRLLPPLFSDLHARFRTPHGGIILFGVLSAAIAALFPLSLLGDLISIGAGLAFSTVCVCLMWLRSARPDLPRPFRVPFGGFHIGRVWIGYVPLAAIILCWSMIVPVVIDIVSQAANGHVTPAVIVGVYFGAGALLYTFYGHRRATRA</sequence>
<dbReference type="Gene3D" id="1.20.1740.10">
    <property type="entry name" value="Amino acid/polyamine transporter I"/>
    <property type="match status" value="1"/>
</dbReference>
<comment type="subcellular location">
    <subcellularLocation>
        <location evidence="1">Membrane</location>
        <topology evidence="1">Multi-pass membrane protein</topology>
    </subcellularLocation>
</comment>
<protein>
    <submittedName>
        <fullName evidence="7">Amino acid permease</fullName>
    </submittedName>
</protein>
<evidence type="ECO:0000313" key="8">
    <source>
        <dbReference type="Proteomes" id="UP000681075"/>
    </source>
</evidence>
<feature type="transmembrane region" description="Helical" evidence="6">
    <location>
        <begin position="393"/>
        <end position="412"/>
    </location>
</feature>
<dbReference type="PIRSF" id="PIRSF006060">
    <property type="entry name" value="AA_transporter"/>
    <property type="match status" value="1"/>
</dbReference>
<dbReference type="GO" id="GO:0015171">
    <property type="term" value="F:amino acid transmembrane transporter activity"/>
    <property type="evidence" value="ECO:0007669"/>
    <property type="project" value="TreeGrafter"/>
</dbReference>
<dbReference type="PANTHER" id="PTHR43243">
    <property type="entry name" value="INNER MEMBRANE TRANSPORTER YGJI-RELATED"/>
    <property type="match status" value="1"/>
</dbReference>
<keyword evidence="3 6" id="KW-0812">Transmembrane</keyword>
<reference evidence="7" key="1">
    <citation type="submission" date="2021-02" db="EMBL/GenBank/DDBJ databases">
        <title>Genome sequence of Rhodospirillales sp. strain TMPK1 isolated from soil.</title>
        <authorList>
            <person name="Nakai R."/>
            <person name="Kusada H."/>
            <person name="Tamaki H."/>
        </authorList>
    </citation>
    <scope>NUCLEOTIDE SEQUENCE</scope>
    <source>
        <strain evidence="7">TMPK1</strain>
    </source>
</reference>
<feature type="transmembrane region" description="Helical" evidence="6">
    <location>
        <begin position="433"/>
        <end position="457"/>
    </location>
</feature>
<feature type="transmembrane region" description="Helical" evidence="6">
    <location>
        <begin position="194"/>
        <end position="214"/>
    </location>
</feature>
<evidence type="ECO:0000256" key="1">
    <source>
        <dbReference type="ARBA" id="ARBA00004141"/>
    </source>
</evidence>
<feature type="transmembrane region" description="Helical" evidence="6">
    <location>
        <begin position="272"/>
        <end position="296"/>
    </location>
</feature>
<proteinExistence type="predicted"/>
<evidence type="ECO:0000313" key="7">
    <source>
        <dbReference type="EMBL" id="GIL39089.1"/>
    </source>
</evidence>
<dbReference type="InterPro" id="IPR002293">
    <property type="entry name" value="AA/rel_permease1"/>
</dbReference>
<feature type="transmembrane region" description="Helical" evidence="6">
    <location>
        <begin position="159"/>
        <end position="182"/>
    </location>
</feature>
<gene>
    <name evidence="7" type="ORF">TMPK1_13260</name>
</gene>
<evidence type="ECO:0000256" key="2">
    <source>
        <dbReference type="ARBA" id="ARBA00022448"/>
    </source>
</evidence>
<feature type="transmembrane region" description="Helical" evidence="6">
    <location>
        <begin position="234"/>
        <end position="251"/>
    </location>
</feature>
<dbReference type="EMBL" id="BOPV01000001">
    <property type="protein sequence ID" value="GIL39089.1"/>
    <property type="molecule type" value="Genomic_DNA"/>
</dbReference>
<feature type="transmembrane region" description="Helical" evidence="6">
    <location>
        <begin position="316"/>
        <end position="339"/>
    </location>
</feature>
<accession>A0A8S8XBU7</accession>
<evidence type="ECO:0000256" key="3">
    <source>
        <dbReference type="ARBA" id="ARBA00022692"/>
    </source>
</evidence>
<organism evidence="7 8">
    <name type="scientific">Roseiterribacter gracilis</name>
    <dbReference type="NCBI Taxonomy" id="2812848"/>
    <lineage>
        <taxon>Bacteria</taxon>
        <taxon>Pseudomonadati</taxon>
        <taxon>Pseudomonadota</taxon>
        <taxon>Alphaproteobacteria</taxon>
        <taxon>Rhodospirillales</taxon>
        <taxon>Roseiterribacteraceae</taxon>
        <taxon>Roseiterribacter</taxon>
    </lineage>
</organism>
<dbReference type="Proteomes" id="UP000681075">
    <property type="component" value="Unassembled WGS sequence"/>
</dbReference>
<dbReference type="PANTHER" id="PTHR43243:SF4">
    <property type="entry name" value="CATIONIC AMINO ACID TRANSPORTER 4"/>
    <property type="match status" value="1"/>
</dbReference>